<organism evidence="3 4">
    <name type="scientific">Desulfofundulus kuznetsovii (strain DSM 6115 / VKM B-1805 / 17)</name>
    <name type="common">Desulfotomaculum kuznetsovii</name>
    <dbReference type="NCBI Taxonomy" id="760568"/>
    <lineage>
        <taxon>Bacteria</taxon>
        <taxon>Bacillati</taxon>
        <taxon>Bacillota</taxon>
        <taxon>Clostridia</taxon>
        <taxon>Eubacteriales</taxon>
        <taxon>Peptococcaceae</taxon>
        <taxon>Desulfofundulus</taxon>
    </lineage>
</organism>
<dbReference type="KEGG" id="dku:Desku_2495"/>
<keyword evidence="4" id="KW-1185">Reference proteome</keyword>
<feature type="domain" description="HTH cro/C1-type" evidence="2">
    <location>
        <begin position="7"/>
        <end position="61"/>
    </location>
</feature>
<evidence type="ECO:0000313" key="4">
    <source>
        <dbReference type="Proteomes" id="UP000009229"/>
    </source>
</evidence>
<dbReference type="RefSeq" id="WP_013823533.1">
    <property type="nucleotide sequence ID" value="NC_015573.1"/>
</dbReference>
<reference evidence="4" key="1">
    <citation type="submission" date="2011-05" db="EMBL/GenBank/DDBJ databases">
        <title>Complete sequence of Desulfotomaculum kuznetsovii DSM 6115.</title>
        <authorList>
            <person name="Lucas S."/>
            <person name="Han J."/>
            <person name="Lapidus A."/>
            <person name="Cheng J.-F."/>
            <person name="Goodwin L."/>
            <person name="Pitluck S."/>
            <person name="Peters L."/>
            <person name="Mikhailova N."/>
            <person name="Lu M."/>
            <person name="Saunders E."/>
            <person name="Han C."/>
            <person name="Tapia R."/>
            <person name="Land M."/>
            <person name="Hauser L."/>
            <person name="Kyrpides N."/>
            <person name="Ivanova N."/>
            <person name="Pagani I."/>
            <person name="Nazina T."/>
            <person name="Ivanova A."/>
            <person name="Parshina S."/>
            <person name="Kuever J."/>
            <person name="Muyzer G."/>
            <person name="Plugge C."/>
            <person name="Stams A."/>
            <person name="Woyke T."/>
        </authorList>
    </citation>
    <scope>NUCLEOTIDE SEQUENCE [LARGE SCALE GENOMIC DNA]</scope>
    <source>
        <strain evidence="4">DSM 6115 / VKM B-1805 / 17</strain>
    </source>
</reference>
<dbReference type="PANTHER" id="PTHR46558">
    <property type="entry name" value="TRACRIPTIONAL REGULATORY PROTEIN-RELATED-RELATED"/>
    <property type="match status" value="1"/>
</dbReference>
<dbReference type="InterPro" id="IPR001387">
    <property type="entry name" value="Cro/C1-type_HTH"/>
</dbReference>
<name>A0AAU8PCV0_DESK7</name>
<dbReference type="Proteomes" id="UP000009229">
    <property type="component" value="Chromosome"/>
</dbReference>
<dbReference type="InterPro" id="IPR010982">
    <property type="entry name" value="Lambda_DNA-bd_dom_sf"/>
</dbReference>
<dbReference type="GO" id="GO:0003677">
    <property type="term" value="F:DNA binding"/>
    <property type="evidence" value="ECO:0007669"/>
    <property type="project" value="UniProtKB-KW"/>
</dbReference>
<protein>
    <submittedName>
        <fullName evidence="3">Helix-turn-helix domain protein</fullName>
    </submittedName>
</protein>
<dbReference type="Gene3D" id="1.10.260.40">
    <property type="entry name" value="lambda repressor-like DNA-binding domains"/>
    <property type="match status" value="1"/>
</dbReference>
<dbReference type="EMBL" id="CP002770">
    <property type="protein sequence ID" value="AEG16022.1"/>
    <property type="molecule type" value="Genomic_DNA"/>
</dbReference>
<dbReference type="PANTHER" id="PTHR46558:SF11">
    <property type="entry name" value="HTH-TYPE TRANSCRIPTIONAL REGULATOR XRE"/>
    <property type="match status" value="1"/>
</dbReference>
<sequence>MPKRTHLIAARKSKGLSAEKLAQLLGVSKAMISHYENCRHDPSAEVIIRLEKFFGIPAGELLAVSRDEPEPGGE</sequence>
<proteinExistence type="predicted"/>
<dbReference type="Pfam" id="PF01381">
    <property type="entry name" value="HTH_3"/>
    <property type="match status" value="1"/>
</dbReference>
<evidence type="ECO:0000256" key="1">
    <source>
        <dbReference type="ARBA" id="ARBA00023125"/>
    </source>
</evidence>
<dbReference type="SMART" id="SM00530">
    <property type="entry name" value="HTH_XRE"/>
    <property type="match status" value="1"/>
</dbReference>
<dbReference type="SUPFAM" id="SSF47413">
    <property type="entry name" value="lambda repressor-like DNA-binding domains"/>
    <property type="match status" value="1"/>
</dbReference>
<keyword evidence="1" id="KW-0238">DNA-binding</keyword>
<dbReference type="AlphaFoldDB" id="A0AAU8PCV0"/>
<evidence type="ECO:0000313" key="3">
    <source>
        <dbReference type="EMBL" id="AEG16022.1"/>
    </source>
</evidence>
<evidence type="ECO:0000259" key="2">
    <source>
        <dbReference type="PROSITE" id="PS50943"/>
    </source>
</evidence>
<dbReference type="CDD" id="cd00093">
    <property type="entry name" value="HTH_XRE"/>
    <property type="match status" value="1"/>
</dbReference>
<accession>A0AAU8PCV0</accession>
<dbReference type="PROSITE" id="PS50943">
    <property type="entry name" value="HTH_CROC1"/>
    <property type="match status" value="1"/>
</dbReference>
<gene>
    <name evidence="3" type="ordered locus">Desku_2495</name>
</gene>